<evidence type="ECO:0000256" key="1">
    <source>
        <dbReference type="SAM" id="SignalP"/>
    </source>
</evidence>
<comment type="caution">
    <text evidence="2">The sequence shown here is derived from an EMBL/GenBank/DDBJ whole genome shotgun (WGS) entry which is preliminary data.</text>
</comment>
<evidence type="ECO:0000313" key="2">
    <source>
        <dbReference type="EMBL" id="MBN8233247.1"/>
    </source>
</evidence>
<dbReference type="Proteomes" id="UP000664052">
    <property type="component" value="Unassembled WGS sequence"/>
</dbReference>
<feature type="chain" id="PRO_5045520440" description="Lipoprotein" evidence="1">
    <location>
        <begin position="38"/>
        <end position="194"/>
    </location>
</feature>
<reference evidence="2 3" key="1">
    <citation type="submission" date="2021-02" db="EMBL/GenBank/DDBJ databases">
        <title>De Novo genome assembly of isolated myxobacteria.</title>
        <authorList>
            <person name="Stevens D.C."/>
        </authorList>
    </citation>
    <scope>NUCLEOTIDE SEQUENCE [LARGE SCALE GENOMIC DNA]</scope>
    <source>
        <strain evidence="2 3">ATCC 29039</strain>
    </source>
</reference>
<dbReference type="RefSeq" id="WP_207057779.1">
    <property type="nucleotide sequence ID" value="NZ_JAFIMU010000017.1"/>
</dbReference>
<accession>A0ABS3DPK0</accession>
<gene>
    <name evidence="2" type="ORF">JYK02_37605</name>
</gene>
<evidence type="ECO:0008006" key="4">
    <source>
        <dbReference type="Google" id="ProtNLM"/>
    </source>
</evidence>
<sequence length="194" mass="20721">MTHHRETAPHSRLRHWASRLALLVACAGVVATSRATSADVASEPYTGKPVYLTAETPKATIPLVMVATASKSPDKQAEAEMKVLVTARWTPADAGQTVRPVFRAVLREGGNDFSGPEGSSPLGETDSVTLEVHTYLSRDCTMGQRCEWTTDLDFELQPNGATGTVEVVWTATGSAHVVDTSSTPKGFKVVVSEP</sequence>
<keyword evidence="3" id="KW-1185">Reference proteome</keyword>
<evidence type="ECO:0000313" key="3">
    <source>
        <dbReference type="Proteomes" id="UP000664052"/>
    </source>
</evidence>
<protein>
    <recommendedName>
        <fullName evidence="4">Lipoprotein</fullName>
    </recommendedName>
</protein>
<keyword evidence="1" id="KW-0732">Signal</keyword>
<name>A0ABS3DPK0_9BACT</name>
<organism evidence="2 3">
    <name type="scientific">Corallococcus macrosporus</name>
    <dbReference type="NCBI Taxonomy" id="35"/>
    <lineage>
        <taxon>Bacteria</taxon>
        <taxon>Pseudomonadati</taxon>
        <taxon>Myxococcota</taxon>
        <taxon>Myxococcia</taxon>
        <taxon>Myxococcales</taxon>
        <taxon>Cystobacterineae</taxon>
        <taxon>Myxococcaceae</taxon>
        <taxon>Corallococcus</taxon>
    </lineage>
</organism>
<feature type="signal peptide" evidence="1">
    <location>
        <begin position="1"/>
        <end position="37"/>
    </location>
</feature>
<dbReference type="EMBL" id="JAFIMU010000017">
    <property type="protein sequence ID" value="MBN8233247.1"/>
    <property type="molecule type" value="Genomic_DNA"/>
</dbReference>
<proteinExistence type="predicted"/>